<dbReference type="PROSITE" id="PS50863">
    <property type="entry name" value="B3"/>
    <property type="match status" value="1"/>
</dbReference>
<keyword evidence="6" id="KW-0238">DNA-binding</keyword>
<evidence type="ECO:0000256" key="7">
    <source>
        <dbReference type="ARBA" id="ARBA00023163"/>
    </source>
</evidence>
<evidence type="ECO:0000256" key="6">
    <source>
        <dbReference type="ARBA" id="ARBA00023125"/>
    </source>
</evidence>
<dbReference type="SUPFAM" id="SSF51905">
    <property type="entry name" value="FAD/NAD(P)-binding domain"/>
    <property type="match status" value="1"/>
</dbReference>
<dbReference type="InterPro" id="IPR003340">
    <property type="entry name" value="B3_DNA-bd"/>
</dbReference>
<keyword evidence="4" id="KW-0274">FAD</keyword>
<keyword evidence="7" id="KW-0804">Transcription</keyword>
<dbReference type="InterPro" id="IPR051871">
    <property type="entry name" value="GMC_Oxidoreductase-Related"/>
</dbReference>
<organism evidence="10 11">
    <name type="scientific">Heracleum sosnowskyi</name>
    <dbReference type="NCBI Taxonomy" id="360622"/>
    <lineage>
        <taxon>Eukaryota</taxon>
        <taxon>Viridiplantae</taxon>
        <taxon>Streptophyta</taxon>
        <taxon>Embryophyta</taxon>
        <taxon>Tracheophyta</taxon>
        <taxon>Spermatophyta</taxon>
        <taxon>Magnoliopsida</taxon>
        <taxon>eudicotyledons</taxon>
        <taxon>Gunneridae</taxon>
        <taxon>Pentapetalae</taxon>
        <taxon>asterids</taxon>
        <taxon>campanulids</taxon>
        <taxon>Apiales</taxon>
        <taxon>Apiaceae</taxon>
        <taxon>Apioideae</taxon>
        <taxon>apioid superclade</taxon>
        <taxon>Tordylieae</taxon>
        <taxon>Tordyliinae</taxon>
        <taxon>Heracleum</taxon>
    </lineage>
</organism>
<gene>
    <name evidence="10" type="ORF">POM88_022142</name>
</gene>
<evidence type="ECO:0000259" key="9">
    <source>
        <dbReference type="PROSITE" id="PS50863"/>
    </source>
</evidence>
<dbReference type="Gene3D" id="3.50.50.60">
    <property type="entry name" value="FAD/NAD(P)-binding domain"/>
    <property type="match status" value="1"/>
</dbReference>
<dbReference type="GO" id="GO:0005634">
    <property type="term" value="C:nucleus"/>
    <property type="evidence" value="ECO:0007669"/>
    <property type="project" value="UniProtKB-SubCell"/>
</dbReference>
<keyword evidence="11" id="KW-1185">Reference proteome</keyword>
<keyword evidence="8" id="KW-0539">Nucleus</keyword>
<comment type="caution">
    <text evidence="10">The sequence shown here is derived from an EMBL/GenBank/DDBJ whole genome shotgun (WGS) entry which is preliminary data.</text>
</comment>
<evidence type="ECO:0000256" key="8">
    <source>
        <dbReference type="ARBA" id="ARBA00023242"/>
    </source>
</evidence>
<evidence type="ECO:0000256" key="1">
    <source>
        <dbReference type="ARBA" id="ARBA00001974"/>
    </source>
</evidence>
<evidence type="ECO:0000256" key="5">
    <source>
        <dbReference type="ARBA" id="ARBA00023015"/>
    </source>
</evidence>
<dbReference type="Pfam" id="PF02362">
    <property type="entry name" value="B3"/>
    <property type="match status" value="1"/>
</dbReference>
<dbReference type="SUPFAM" id="SSF101936">
    <property type="entry name" value="DNA-binding pseudobarrel domain"/>
    <property type="match status" value="5"/>
</dbReference>
<proteinExistence type="predicted"/>
<protein>
    <recommendedName>
        <fullName evidence="9">TF-B3 domain-containing protein</fullName>
    </recommendedName>
</protein>
<evidence type="ECO:0000256" key="2">
    <source>
        <dbReference type="ARBA" id="ARBA00004123"/>
    </source>
</evidence>
<dbReference type="PANTHER" id="PTHR45968:SF5">
    <property type="entry name" value="PROTEIN HOTHEAD"/>
    <property type="match status" value="1"/>
</dbReference>
<dbReference type="CDD" id="cd10017">
    <property type="entry name" value="B3_DNA"/>
    <property type="match status" value="1"/>
</dbReference>
<evidence type="ECO:0000256" key="3">
    <source>
        <dbReference type="ARBA" id="ARBA00022630"/>
    </source>
</evidence>
<dbReference type="AlphaFoldDB" id="A0AAD8MTI4"/>
<dbReference type="InterPro" id="IPR015300">
    <property type="entry name" value="DNA-bd_pseudobarrel_sf"/>
</dbReference>
<comment type="subcellular location">
    <subcellularLocation>
        <location evidence="2">Nucleus</location>
    </subcellularLocation>
</comment>
<feature type="domain" description="TF-B3" evidence="9">
    <location>
        <begin position="314"/>
        <end position="365"/>
    </location>
</feature>
<sequence>MGCVFWSIVKPHNLPPKPLDIPIVDASRFFLNVPCSIVVLAPNGLEYTMEVVMVGQSFFITEGWSIFFSALRIIVYQRLFFVHISERRFSVKISFDSLVTYKIKNYHVDDVLSCPVDGPATKLSVAGFVVVTFPCFFEFGRIRVPKKFNECYRPVIPRDIVLITNNGDRWFCKYDHISYRIVGLDNFMRFYGVNIYWLLVLTFFGKDEFGVNIYSPKCREIYCPMVLHTHVNIGNEGMFDCEVPLNYSISEENDGALFFSNVSWSDFSFFRVVIQSIHSDQEYDKVPIWQEMREIFKNWNDGERITLWLFNRCWEIEIEWCNYNCMFGVGWSKFIKEAEICVGDSCIFECTGDRLEFNICIERHQDQDFSSVNPDFCGLKFFRIIFPQSLEKDRIVLPISLRDNLCKVLSGVVEFMMPNNQTWSIRYERKRLSFVFIKNFATFYGLKENFILTFEYLGHSSFVVRIFDQSSLEISYLKLSKSSKKDDILLKSEYQFGFAKGNLIDDFRFRKVHGIVKDYIEMLGKTYEGPTLLSFLNGRHIPGRFVIELGGSSIDHKLHNVYIGNFSKSFSKDWTDGSISRLIAHKRQWRVLIKLKRNMCKLGSGWDKFIEDNDLGEGDDENGEQHEAILSNYKKSEVILSSGAIGSPQLLLSGIGPKAELEQMNISVVLNNQFVGKGMVDNPQNNLIVPFNRPVAQSLVQTVGIT</sequence>
<evidence type="ECO:0000313" key="10">
    <source>
        <dbReference type="EMBL" id="KAK1384407.1"/>
    </source>
</evidence>
<name>A0AAD8MTI4_9APIA</name>
<comment type="cofactor">
    <cofactor evidence="1">
        <name>FAD</name>
        <dbReference type="ChEBI" id="CHEBI:57692"/>
    </cofactor>
</comment>
<dbReference type="EMBL" id="JAUIZM010000005">
    <property type="protein sequence ID" value="KAK1384407.1"/>
    <property type="molecule type" value="Genomic_DNA"/>
</dbReference>
<keyword evidence="3" id="KW-0285">Flavoprotein</keyword>
<dbReference type="GO" id="GO:0003677">
    <property type="term" value="F:DNA binding"/>
    <property type="evidence" value="ECO:0007669"/>
    <property type="project" value="UniProtKB-KW"/>
</dbReference>
<dbReference type="SMART" id="SM01019">
    <property type="entry name" value="B3"/>
    <property type="match status" value="4"/>
</dbReference>
<evidence type="ECO:0000313" key="11">
    <source>
        <dbReference type="Proteomes" id="UP001237642"/>
    </source>
</evidence>
<dbReference type="Gene3D" id="2.40.330.10">
    <property type="entry name" value="DNA-binding pseudobarrel domain"/>
    <property type="match status" value="4"/>
</dbReference>
<accession>A0AAD8MTI4</accession>
<dbReference type="PANTHER" id="PTHR45968">
    <property type="entry name" value="OSJNBA0019K04.7 PROTEIN"/>
    <property type="match status" value="1"/>
</dbReference>
<keyword evidence="5" id="KW-0805">Transcription regulation</keyword>
<reference evidence="10" key="2">
    <citation type="submission" date="2023-05" db="EMBL/GenBank/DDBJ databases">
        <authorList>
            <person name="Schelkunov M.I."/>
        </authorList>
    </citation>
    <scope>NUCLEOTIDE SEQUENCE</scope>
    <source>
        <strain evidence="10">Hsosn_3</strain>
        <tissue evidence="10">Leaf</tissue>
    </source>
</reference>
<reference evidence="10" key="1">
    <citation type="submission" date="2023-02" db="EMBL/GenBank/DDBJ databases">
        <title>Genome of toxic invasive species Heracleum sosnowskyi carries increased number of genes despite the absence of recent whole-genome duplications.</title>
        <authorList>
            <person name="Schelkunov M."/>
            <person name="Shtratnikova V."/>
            <person name="Makarenko M."/>
            <person name="Klepikova A."/>
            <person name="Omelchenko D."/>
            <person name="Novikova G."/>
            <person name="Obukhova E."/>
            <person name="Bogdanov V."/>
            <person name="Penin A."/>
            <person name="Logacheva M."/>
        </authorList>
    </citation>
    <scope>NUCLEOTIDE SEQUENCE</scope>
    <source>
        <strain evidence="10">Hsosn_3</strain>
        <tissue evidence="10">Leaf</tissue>
    </source>
</reference>
<evidence type="ECO:0000256" key="4">
    <source>
        <dbReference type="ARBA" id="ARBA00022827"/>
    </source>
</evidence>
<dbReference type="InterPro" id="IPR036188">
    <property type="entry name" value="FAD/NAD-bd_sf"/>
</dbReference>
<dbReference type="Gene3D" id="3.30.410.40">
    <property type="match status" value="1"/>
</dbReference>
<dbReference type="Proteomes" id="UP001237642">
    <property type="component" value="Unassembled WGS sequence"/>
</dbReference>